<feature type="region of interest" description="Disordered" evidence="1">
    <location>
        <begin position="1"/>
        <end position="76"/>
    </location>
</feature>
<feature type="region of interest" description="Disordered" evidence="1">
    <location>
        <begin position="421"/>
        <end position="441"/>
    </location>
</feature>
<feature type="compositionally biased region" description="Acidic residues" evidence="1">
    <location>
        <begin position="364"/>
        <end position="374"/>
    </location>
</feature>
<protein>
    <submittedName>
        <fullName evidence="2">Uncharacterized protein</fullName>
    </submittedName>
</protein>
<organism evidence="2 3">
    <name type="scientific">Cymbomonas tetramitiformis</name>
    <dbReference type="NCBI Taxonomy" id="36881"/>
    <lineage>
        <taxon>Eukaryota</taxon>
        <taxon>Viridiplantae</taxon>
        <taxon>Chlorophyta</taxon>
        <taxon>Pyramimonadophyceae</taxon>
        <taxon>Pyramimonadales</taxon>
        <taxon>Pyramimonadaceae</taxon>
        <taxon>Cymbomonas</taxon>
    </lineage>
</organism>
<evidence type="ECO:0000313" key="3">
    <source>
        <dbReference type="Proteomes" id="UP001190700"/>
    </source>
</evidence>
<sequence length="471" mass="49935">MQGAVSKPAGAEVTSDEPPQASSSEGERSANQVGSGGLPHGDQHIAESSRSRDLEPHPMQAGGEAPDSRAPDTSLDEHLARRLQDEEDALGKVLEEAGGRPGKPEDERVPPQRLGAWLISSASYLLLFIDDPFFSMQTSKALLRMASSVDDGMSCLLTQWLAVPLMERLSGLSCHHISALMLMQQMARSRASVRVAMRSLATALAQPKEENKKKGKARGVLGAVLGAVGADSRREGTHEHEGAWAGQPAFHGSPASTAADAASPSAAQVDGDTEMVVTEIEMEKGKGVAGTLSDRGKQDDVDATKDGELAAAQAGGDAGRAEVAQRDDVGLVERVPTWVEFYNDVRQALLCDPETQPERGVSDNMEELEEEEVAQEGSREPGERPGKCKEILTLFNFAACAHRCCGHLHPHIRPAVEDGAGAALSSTLPPGPGSAQEDGQEQVRGVSPCVCARLLDIGRLKQTVDSLNLNM</sequence>
<feature type="compositionally biased region" description="Basic and acidic residues" evidence="1">
    <location>
        <begin position="66"/>
        <end position="76"/>
    </location>
</feature>
<comment type="caution">
    <text evidence="2">The sequence shown here is derived from an EMBL/GenBank/DDBJ whole genome shotgun (WGS) entry which is preliminary data.</text>
</comment>
<evidence type="ECO:0000256" key="1">
    <source>
        <dbReference type="SAM" id="MobiDB-lite"/>
    </source>
</evidence>
<dbReference type="AlphaFoldDB" id="A0AAE0C1Y0"/>
<evidence type="ECO:0000313" key="2">
    <source>
        <dbReference type="EMBL" id="KAK3246229.1"/>
    </source>
</evidence>
<keyword evidence="3" id="KW-1185">Reference proteome</keyword>
<dbReference type="Proteomes" id="UP001190700">
    <property type="component" value="Unassembled WGS sequence"/>
</dbReference>
<name>A0AAE0C1Y0_9CHLO</name>
<dbReference type="EMBL" id="LGRX02030044">
    <property type="protein sequence ID" value="KAK3246229.1"/>
    <property type="molecule type" value="Genomic_DNA"/>
</dbReference>
<reference evidence="2 3" key="1">
    <citation type="journal article" date="2015" name="Genome Biol. Evol.">
        <title>Comparative Genomics of a Bacterivorous Green Alga Reveals Evolutionary Causalities and Consequences of Phago-Mixotrophic Mode of Nutrition.</title>
        <authorList>
            <person name="Burns J.A."/>
            <person name="Paasch A."/>
            <person name="Narechania A."/>
            <person name="Kim E."/>
        </authorList>
    </citation>
    <scope>NUCLEOTIDE SEQUENCE [LARGE SCALE GENOMIC DNA]</scope>
    <source>
        <strain evidence="2 3">PLY_AMNH</strain>
    </source>
</reference>
<feature type="compositionally biased region" description="Polar residues" evidence="1">
    <location>
        <begin position="20"/>
        <end position="33"/>
    </location>
</feature>
<feature type="compositionally biased region" description="Basic and acidic residues" evidence="1">
    <location>
        <begin position="41"/>
        <end position="56"/>
    </location>
</feature>
<feature type="region of interest" description="Disordered" evidence="1">
    <location>
        <begin position="353"/>
        <end position="385"/>
    </location>
</feature>
<proteinExistence type="predicted"/>
<accession>A0AAE0C1Y0</accession>
<gene>
    <name evidence="2" type="ORF">CYMTET_44230</name>
</gene>